<organism evidence="2 3">
    <name type="scientific">Eumeta variegata</name>
    <name type="common">Bagworm moth</name>
    <name type="synonym">Eumeta japonica</name>
    <dbReference type="NCBI Taxonomy" id="151549"/>
    <lineage>
        <taxon>Eukaryota</taxon>
        <taxon>Metazoa</taxon>
        <taxon>Ecdysozoa</taxon>
        <taxon>Arthropoda</taxon>
        <taxon>Hexapoda</taxon>
        <taxon>Insecta</taxon>
        <taxon>Pterygota</taxon>
        <taxon>Neoptera</taxon>
        <taxon>Endopterygota</taxon>
        <taxon>Lepidoptera</taxon>
        <taxon>Glossata</taxon>
        <taxon>Ditrysia</taxon>
        <taxon>Tineoidea</taxon>
        <taxon>Psychidae</taxon>
        <taxon>Oiketicinae</taxon>
        <taxon>Eumeta</taxon>
    </lineage>
</organism>
<dbReference type="Pfam" id="PF05699">
    <property type="entry name" value="Dimer_Tnp_hAT"/>
    <property type="match status" value="1"/>
</dbReference>
<dbReference type="STRING" id="151549.A0A4C1ZDV9"/>
<sequence length="686" mass="78461">MEIPIKKKSYSQKYRKEWEDNSDFKGWLAPVQGNDLKGMCRWCQAEFFAKISDIKKHSESKKHKSKAELITKQKPLPPFLPVDKIKPSSRTEAALALFIAEHCSVVTVEHLGQMCKRLFPDSKCGHDIHMHRTKCSEIINEVLGPHFEESLRLDIGDQKYSLILDESTDISVLKYLGIAIRYFSNSQNKVLSTFLALTLITKVDAKGLAEAIINTLNDNNLKLKKFVGIGTDNASVMTGVNNGLHQILKTEHGLPNLELVRCVCHSLQLAVSHASEKTLPRNIEYIIRETYNWFSLSPKRQDEYRQIYETINCGSQPLKILKMCSTRWLSIFPAVSRILQQWDELKLHFSLCKVKENCYTAELLHAMFGDGSNLLYMTYIRSILGEVQTALKVFESENADPTKLLETLTFLLRSICNRVIYSHSNINVLTTTVQENHLNPHVTLGYAFETSARKLNLNEDVTNIVKQRCVDFTVKLIREVQSRLPPNIEILIKMNKLSVSEVLRTKNQNDNIIDLAKELGVDNVQKLEKIYLQWNNINFVKWQNINSTLEFWAEVNQYKDAADKKPFQELCDLALTVISLPHSNAEIERIFSAMNITKSKHRNRMSLKSLNSILMIKYSLRRINKSCYDYEIPIDVLKNIGTNKSYSLAKLTLQPQPSTSGINSSSRTDTLTISDFQMISDSSDDE</sequence>
<dbReference type="InterPro" id="IPR012510">
    <property type="entry name" value="Actin-binding_Xin_repeat"/>
</dbReference>
<dbReference type="GO" id="GO:0030036">
    <property type="term" value="P:actin cytoskeleton organization"/>
    <property type="evidence" value="ECO:0007669"/>
    <property type="project" value="InterPro"/>
</dbReference>
<dbReference type="InterPro" id="IPR012337">
    <property type="entry name" value="RNaseH-like_sf"/>
</dbReference>
<dbReference type="GO" id="GO:0046983">
    <property type="term" value="F:protein dimerization activity"/>
    <property type="evidence" value="ECO:0007669"/>
    <property type="project" value="InterPro"/>
</dbReference>
<dbReference type="GO" id="GO:0003779">
    <property type="term" value="F:actin binding"/>
    <property type="evidence" value="ECO:0007669"/>
    <property type="project" value="InterPro"/>
</dbReference>
<comment type="caution">
    <text evidence="2">The sequence shown here is derived from an EMBL/GenBank/DDBJ whole genome shotgun (WGS) entry which is preliminary data.</text>
</comment>
<evidence type="ECO:0000313" key="2">
    <source>
        <dbReference type="EMBL" id="GBP86756.1"/>
    </source>
</evidence>
<accession>A0A4C1ZDV9</accession>
<feature type="domain" description="HAT C-terminal dimerisation" evidence="1">
    <location>
        <begin position="549"/>
        <end position="618"/>
    </location>
</feature>
<keyword evidence="3" id="KW-1185">Reference proteome</keyword>
<dbReference type="PANTHER" id="PTHR37162:SF1">
    <property type="entry name" value="BED-TYPE DOMAIN-CONTAINING PROTEIN"/>
    <property type="match status" value="1"/>
</dbReference>
<name>A0A4C1ZDV9_EUMVA</name>
<gene>
    <name evidence="2" type="primary">ZNF862</name>
    <name evidence="2" type="ORF">EVAR_62221_1</name>
</gene>
<dbReference type="SUPFAM" id="SSF53098">
    <property type="entry name" value="Ribonuclease H-like"/>
    <property type="match status" value="1"/>
</dbReference>
<dbReference type="PANTHER" id="PTHR37162">
    <property type="entry name" value="HAT FAMILY DIMERISATION DOMAINCONTAINING PROTEIN-RELATED"/>
    <property type="match status" value="1"/>
</dbReference>
<protein>
    <submittedName>
        <fullName evidence="2">Zinc finger protein 862</fullName>
    </submittedName>
</protein>
<dbReference type="EMBL" id="BGZK01001814">
    <property type="protein sequence ID" value="GBP86756.1"/>
    <property type="molecule type" value="Genomic_DNA"/>
</dbReference>
<reference evidence="2 3" key="1">
    <citation type="journal article" date="2019" name="Commun. Biol.">
        <title>The bagworm genome reveals a unique fibroin gene that provides high tensile strength.</title>
        <authorList>
            <person name="Kono N."/>
            <person name="Nakamura H."/>
            <person name="Ohtoshi R."/>
            <person name="Tomita M."/>
            <person name="Numata K."/>
            <person name="Arakawa K."/>
        </authorList>
    </citation>
    <scope>NUCLEOTIDE SEQUENCE [LARGE SCALE GENOMIC DNA]</scope>
</reference>
<dbReference type="GO" id="GO:0030054">
    <property type="term" value="C:cell junction"/>
    <property type="evidence" value="ECO:0007669"/>
    <property type="project" value="InterPro"/>
</dbReference>
<evidence type="ECO:0000259" key="1">
    <source>
        <dbReference type="Pfam" id="PF05699"/>
    </source>
</evidence>
<dbReference type="Proteomes" id="UP000299102">
    <property type="component" value="Unassembled WGS sequence"/>
</dbReference>
<dbReference type="PROSITE" id="PS51389">
    <property type="entry name" value="XIN"/>
    <property type="match status" value="1"/>
</dbReference>
<dbReference type="InterPro" id="IPR008906">
    <property type="entry name" value="HATC_C_dom"/>
</dbReference>
<evidence type="ECO:0000313" key="3">
    <source>
        <dbReference type="Proteomes" id="UP000299102"/>
    </source>
</evidence>
<dbReference type="AlphaFoldDB" id="A0A4C1ZDV9"/>
<proteinExistence type="predicted"/>
<dbReference type="OrthoDB" id="10023262at2759"/>